<dbReference type="Proteomes" id="UP001157502">
    <property type="component" value="Chromosome 9"/>
</dbReference>
<sequence length="184" mass="20381">MVCNDTESHGRNSCVSSLILAQLSQALLTSLYGAQRQLRNTSALEKHQPGFFNETTFPYDYVSGQQLGGRQQTEHQYSPGAPAPAADIKQAVLCCPPARGIRLRSLRRLNTQTIFPDGRSLINGRKRRSDAASEGERLTGRCDRSDSSPFVPAVRASPTTTRNTTQSHRCRPGRPRRNQKTIKT</sequence>
<keyword evidence="2" id="KW-1185">Reference proteome</keyword>
<reference evidence="1" key="1">
    <citation type="submission" date="2021-05" db="EMBL/GenBank/DDBJ databases">
        <authorList>
            <person name="Pan Q."/>
            <person name="Jouanno E."/>
            <person name="Zahm M."/>
            <person name="Klopp C."/>
            <person name="Cabau C."/>
            <person name="Louis A."/>
            <person name="Berthelot C."/>
            <person name="Parey E."/>
            <person name="Roest Crollius H."/>
            <person name="Montfort J."/>
            <person name="Robinson-Rechavi M."/>
            <person name="Bouchez O."/>
            <person name="Lampietro C."/>
            <person name="Lopez Roques C."/>
            <person name="Donnadieu C."/>
            <person name="Postlethwait J."/>
            <person name="Bobe J."/>
            <person name="Dillon D."/>
            <person name="Chandos A."/>
            <person name="von Hippel F."/>
            <person name="Guiguen Y."/>
        </authorList>
    </citation>
    <scope>NUCLEOTIDE SEQUENCE</scope>
    <source>
        <strain evidence="1">YG-Jan2019</strain>
    </source>
</reference>
<comment type="caution">
    <text evidence="1">The sequence shown here is derived from an EMBL/GenBank/DDBJ whole genome shotgun (WGS) entry which is preliminary data.</text>
</comment>
<gene>
    <name evidence="1" type="ORF">DPEC_G00108410</name>
</gene>
<name>A0ACC2GT03_DALPE</name>
<accession>A0ACC2GT03</accession>
<dbReference type="EMBL" id="CM055736">
    <property type="protein sequence ID" value="KAJ8006550.1"/>
    <property type="molecule type" value="Genomic_DNA"/>
</dbReference>
<organism evidence="1 2">
    <name type="scientific">Dallia pectoralis</name>
    <name type="common">Alaska blackfish</name>
    <dbReference type="NCBI Taxonomy" id="75939"/>
    <lineage>
        <taxon>Eukaryota</taxon>
        <taxon>Metazoa</taxon>
        <taxon>Chordata</taxon>
        <taxon>Craniata</taxon>
        <taxon>Vertebrata</taxon>
        <taxon>Euteleostomi</taxon>
        <taxon>Actinopterygii</taxon>
        <taxon>Neopterygii</taxon>
        <taxon>Teleostei</taxon>
        <taxon>Protacanthopterygii</taxon>
        <taxon>Esociformes</taxon>
        <taxon>Umbridae</taxon>
        <taxon>Dallia</taxon>
    </lineage>
</organism>
<protein>
    <submittedName>
        <fullName evidence="1">Uncharacterized protein</fullName>
    </submittedName>
</protein>
<evidence type="ECO:0000313" key="1">
    <source>
        <dbReference type="EMBL" id="KAJ8006550.1"/>
    </source>
</evidence>
<evidence type="ECO:0000313" key="2">
    <source>
        <dbReference type="Proteomes" id="UP001157502"/>
    </source>
</evidence>
<proteinExistence type="predicted"/>